<dbReference type="InterPro" id="IPR025949">
    <property type="entry name" value="PapC-like_C"/>
</dbReference>
<protein>
    <recommendedName>
        <fullName evidence="13">Fimbrial biogenesis outer membrane usher protein</fullName>
    </recommendedName>
</protein>
<dbReference type="InterPro" id="IPR042186">
    <property type="entry name" value="FimD_plug_dom"/>
</dbReference>
<feature type="domain" description="PapC N-terminal" evidence="10">
    <location>
        <begin position="46"/>
        <end position="194"/>
    </location>
</feature>
<evidence type="ECO:0008006" key="13">
    <source>
        <dbReference type="Google" id="ProtNLM"/>
    </source>
</evidence>
<keyword evidence="7" id="KW-0472">Membrane</keyword>
<feature type="domain" description="PapC-like C-terminal" evidence="9">
    <location>
        <begin position="798"/>
        <end position="852"/>
    </location>
</feature>
<evidence type="ECO:0000256" key="5">
    <source>
        <dbReference type="ARBA" id="ARBA00022692"/>
    </source>
</evidence>
<keyword evidence="6" id="KW-0732">Signal</keyword>
<dbReference type="Gene3D" id="2.60.40.2610">
    <property type="entry name" value="Outer membrane usher protein FimD, plug domain"/>
    <property type="match status" value="1"/>
</dbReference>
<dbReference type="Gene3D" id="3.10.20.410">
    <property type="match status" value="1"/>
</dbReference>
<accession>A0A285B9A0</accession>
<dbReference type="InterPro" id="IPR000015">
    <property type="entry name" value="Fimb_usher"/>
</dbReference>
<gene>
    <name evidence="11" type="ORF">KOSB73_40137</name>
</gene>
<comment type="subcellular location">
    <subcellularLocation>
        <location evidence="1">Cell outer membrane</location>
        <topology evidence="1">Multi-pass membrane protein</topology>
    </subcellularLocation>
</comment>
<keyword evidence="4" id="KW-1134">Transmembrane beta strand</keyword>
<keyword evidence="8" id="KW-0998">Cell outer membrane</keyword>
<dbReference type="AlphaFoldDB" id="A0A285B9A0"/>
<keyword evidence="3" id="KW-0813">Transport</keyword>
<evidence type="ECO:0000256" key="1">
    <source>
        <dbReference type="ARBA" id="ARBA00004571"/>
    </source>
</evidence>
<evidence type="ECO:0000256" key="3">
    <source>
        <dbReference type="ARBA" id="ARBA00022448"/>
    </source>
</evidence>
<keyword evidence="5" id="KW-0812">Transmembrane</keyword>
<dbReference type="Pfam" id="PF13953">
    <property type="entry name" value="PapC_C"/>
    <property type="match status" value="1"/>
</dbReference>
<dbReference type="Proteomes" id="UP000220639">
    <property type="component" value="Unassembled WGS sequence"/>
</dbReference>
<dbReference type="GO" id="GO:0009297">
    <property type="term" value="P:pilus assembly"/>
    <property type="evidence" value="ECO:0007669"/>
    <property type="project" value="InterPro"/>
</dbReference>
<dbReference type="GO" id="GO:0009279">
    <property type="term" value="C:cell outer membrane"/>
    <property type="evidence" value="ECO:0007669"/>
    <property type="project" value="UniProtKB-SubCell"/>
</dbReference>
<dbReference type="PANTHER" id="PTHR30451">
    <property type="entry name" value="OUTER MEMBRANE USHER PROTEIN"/>
    <property type="match status" value="1"/>
</dbReference>
<name>A0A285B9A0_9ENTR</name>
<proteinExistence type="inferred from homology"/>
<dbReference type="EMBL" id="FZTC01000034">
    <property type="protein sequence ID" value="SNU37591.1"/>
    <property type="molecule type" value="Genomic_DNA"/>
</dbReference>
<evidence type="ECO:0000313" key="11">
    <source>
        <dbReference type="EMBL" id="SNU37591.1"/>
    </source>
</evidence>
<dbReference type="InterPro" id="IPR037224">
    <property type="entry name" value="PapC_N_sf"/>
</dbReference>
<dbReference type="InterPro" id="IPR025885">
    <property type="entry name" value="PapC_N"/>
</dbReference>
<dbReference type="PANTHER" id="PTHR30451:SF5">
    <property type="entry name" value="SLR0019 PROTEIN"/>
    <property type="match status" value="1"/>
</dbReference>
<evidence type="ECO:0000259" key="10">
    <source>
        <dbReference type="Pfam" id="PF13954"/>
    </source>
</evidence>
<dbReference type="GO" id="GO:0015473">
    <property type="term" value="F:fimbrial usher porin activity"/>
    <property type="evidence" value="ECO:0007669"/>
    <property type="project" value="InterPro"/>
</dbReference>
<evidence type="ECO:0000256" key="8">
    <source>
        <dbReference type="ARBA" id="ARBA00023237"/>
    </source>
</evidence>
<evidence type="ECO:0000256" key="7">
    <source>
        <dbReference type="ARBA" id="ARBA00023136"/>
    </source>
</evidence>
<organism evidence="11 12">
    <name type="scientific">Klebsiella grimontii</name>
    <dbReference type="NCBI Taxonomy" id="2058152"/>
    <lineage>
        <taxon>Bacteria</taxon>
        <taxon>Pseudomonadati</taxon>
        <taxon>Pseudomonadota</taxon>
        <taxon>Gammaproteobacteria</taxon>
        <taxon>Enterobacterales</taxon>
        <taxon>Enterobacteriaceae</taxon>
        <taxon>Klebsiella/Raoultella group</taxon>
        <taxon>Klebsiella</taxon>
    </lineage>
</organism>
<evidence type="ECO:0000256" key="4">
    <source>
        <dbReference type="ARBA" id="ARBA00022452"/>
    </source>
</evidence>
<evidence type="ECO:0000259" key="9">
    <source>
        <dbReference type="Pfam" id="PF13953"/>
    </source>
</evidence>
<dbReference type="SUPFAM" id="SSF141729">
    <property type="entry name" value="FimD N-terminal domain-like"/>
    <property type="match status" value="1"/>
</dbReference>
<evidence type="ECO:0000256" key="6">
    <source>
        <dbReference type="ARBA" id="ARBA00022729"/>
    </source>
</evidence>
<reference evidence="12" key="1">
    <citation type="submission" date="2017-08" db="EMBL/GenBank/DDBJ databases">
        <authorList>
            <person name="Brisse S."/>
        </authorList>
    </citation>
    <scope>NUCLEOTIDE SEQUENCE [LARGE SCALE GENOMIC DNA]</scope>
    <source>
        <strain evidence="12">06D021</strain>
    </source>
</reference>
<dbReference type="Pfam" id="PF13954">
    <property type="entry name" value="PapC_N"/>
    <property type="match status" value="1"/>
</dbReference>
<dbReference type="Gene3D" id="2.60.40.3110">
    <property type="match status" value="1"/>
</dbReference>
<sequence>MRKTNPPSLTPDTQNFRRTAGGWHRPGIFCVLGCCLAGSVPASSDFDEVFLRRDKGGATPDVFVWQDAVTPGMKLVDIRVNDNLAEHTEVRFVDNGKQRVAPCLTREQLISLGIKIALYDDRATAPDKTSAATDGEATCEPLEQKIPSSAIAYDATHQVLSITVPQEAVDRQRFTMISPDEWDHGVPSLRTSYNGYFYTTKTKGRSGDGWRTDDTTARSAYLNLNTVGSLGAWRFFSIDSFYRNPGKGWQSNHDRSYLSRDIAFLRSNLQAGEIYTSTSGYMVGAIPLTGVSLSTSQKMLLDNQFSYSPVVRGVARTNARLVIRQRGNIIYSTTLTPGPFAIDDLYSAQVGADLEVTVEESDGQVQVFHVPYTALPNMIRPGSTRYSLAAGRYRNQGSRAEEPWVTTGSLERGFEHFTLNSSAVASEDYQSLSAGVAWNLGSIGAFSTEAAWARHQETWNDGEARNGSAVRFLYARHFDMTGTSLQILGYQYRSKNFLEFPEFLSRQSRDNISGYSWGDSEWLQRKRSRVEMTLNQSLNNYGSLYMGMSQDRYYGTSRKTTSITGGAGTTIGPASVSLSLTRTHDIHNSDTQIGLSVSLPLGRAGGRSRDYGSLNYSLSRNSDNQYSQSLGYTGSAWDNRVNYSANMMRDTQGKYSQSGTLGYNGSKGNVSAGMSHSSGHNQYSAGMSGGITLYGGGLVLSPTLGNTVAIVETPGASGISVSGAGNTETDYFGHAMVTWLTPYRYNNISLDTSRSQSSQNVELKDSARKVVPSDGAAVLLKFATRVGRRAMVEIQSPKRIPLGAMIYLEGEKEEAGIVGNHGQAYLSGLDARRDQTLKVVWGKRQAEQCQFTLPALPEGKQAPEEWYKKVTVNCR</sequence>
<dbReference type="Pfam" id="PF00577">
    <property type="entry name" value="Usher"/>
    <property type="match status" value="1"/>
</dbReference>
<comment type="similarity">
    <text evidence="2">Belongs to the fimbrial export usher family.</text>
</comment>
<evidence type="ECO:0000313" key="12">
    <source>
        <dbReference type="Proteomes" id="UP000220639"/>
    </source>
</evidence>
<dbReference type="InterPro" id="IPR043142">
    <property type="entry name" value="PapC-like_C_sf"/>
</dbReference>
<evidence type="ECO:0000256" key="2">
    <source>
        <dbReference type="ARBA" id="ARBA00008064"/>
    </source>
</evidence>
<dbReference type="Gene3D" id="2.60.40.2070">
    <property type="match status" value="1"/>
</dbReference>